<sequence>MSTLKMKNIPLNSSHVTLWTPLLSLSLSLSLDHPLKSNGFSPPLILFSLYVKEIRMPQRKEYVKGSNTVRGRRIWRREIAGECKRKNRWEYVFDIGVSIFDPHRVLESDQSIKNRTKLHCLIIVSILDQTDL</sequence>
<reference evidence="1" key="1">
    <citation type="journal article" date="2023" name="Plant J.">
        <title>The genome of the king protea, Protea cynaroides.</title>
        <authorList>
            <person name="Chang J."/>
            <person name="Duong T.A."/>
            <person name="Schoeman C."/>
            <person name="Ma X."/>
            <person name="Roodt D."/>
            <person name="Barker N."/>
            <person name="Li Z."/>
            <person name="Van de Peer Y."/>
            <person name="Mizrachi E."/>
        </authorList>
    </citation>
    <scope>NUCLEOTIDE SEQUENCE</scope>
    <source>
        <tissue evidence="1">Young leaves</tissue>
    </source>
</reference>
<keyword evidence="2" id="KW-1185">Reference proteome</keyword>
<dbReference type="EMBL" id="JAMYWD010000012">
    <property type="protein sequence ID" value="KAJ4950712.1"/>
    <property type="molecule type" value="Genomic_DNA"/>
</dbReference>
<name>A0A9Q0GRK0_9MAGN</name>
<accession>A0A9Q0GRK0</accession>
<organism evidence="1 2">
    <name type="scientific">Protea cynaroides</name>
    <dbReference type="NCBI Taxonomy" id="273540"/>
    <lineage>
        <taxon>Eukaryota</taxon>
        <taxon>Viridiplantae</taxon>
        <taxon>Streptophyta</taxon>
        <taxon>Embryophyta</taxon>
        <taxon>Tracheophyta</taxon>
        <taxon>Spermatophyta</taxon>
        <taxon>Magnoliopsida</taxon>
        <taxon>Proteales</taxon>
        <taxon>Proteaceae</taxon>
        <taxon>Protea</taxon>
    </lineage>
</organism>
<comment type="caution">
    <text evidence="1">The sequence shown here is derived from an EMBL/GenBank/DDBJ whole genome shotgun (WGS) entry which is preliminary data.</text>
</comment>
<evidence type="ECO:0000313" key="2">
    <source>
        <dbReference type="Proteomes" id="UP001141806"/>
    </source>
</evidence>
<dbReference type="AlphaFoldDB" id="A0A9Q0GRK0"/>
<dbReference type="Proteomes" id="UP001141806">
    <property type="component" value="Unassembled WGS sequence"/>
</dbReference>
<gene>
    <name evidence="1" type="ORF">NE237_027544</name>
</gene>
<proteinExistence type="predicted"/>
<evidence type="ECO:0000313" key="1">
    <source>
        <dbReference type="EMBL" id="KAJ4950712.1"/>
    </source>
</evidence>
<protein>
    <submittedName>
        <fullName evidence="1">Uncharacterized protein</fullName>
    </submittedName>
</protein>